<dbReference type="AlphaFoldDB" id="A0A8I1AF04"/>
<dbReference type="RefSeq" id="WP_198114582.1">
    <property type="nucleotide sequence ID" value="NZ_CP066121.1"/>
</dbReference>
<dbReference type="EMBL" id="CP092085">
    <property type="protein sequence ID" value="UUN95974.1"/>
    <property type="molecule type" value="Genomic_DNA"/>
</dbReference>
<proteinExistence type="predicted"/>
<evidence type="ECO:0000313" key="1">
    <source>
        <dbReference type="EMBL" id="UUN95974.1"/>
    </source>
</evidence>
<protein>
    <submittedName>
        <fullName evidence="1">Uncharacterized protein</fullName>
    </submittedName>
</protein>
<accession>A0A8I1AF04</accession>
<gene>
    <name evidence="1" type="ORF">I9054_011310</name>
</gene>
<organism evidence="1 2">
    <name type="scientific">Acinetobacter bereziniae</name>
    <name type="common">Acinetobacter genomosp. 10</name>
    <dbReference type="NCBI Taxonomy" id="106648"/>
    <lineage>
        <taxon>Bacteria</taxon>
        <taxon>Pseudomonadati</taxon>
        <taxon>Pseudomonadota</taxon>
        <taxon>Gammaproteobacteria</taxon>
        <taxon>Moraxellales</taxon>
        <taxon>Moraxellaceae</taxon>
        <taxon>Acinetobacter</taxon>
    </lineage>
</organism>
<name>A0A8I1AF04_ACIBZ</name>
<dbReference type="Proteomes" id="UP000644140">
    <property type="component" value="Chromosome"/>
</dbReference>
<sequence length="81" mass="9459">MTPNLSHENYISKFMKGDVVVFMNHIKINSLQTIKAYQPNVLYLLENKQLAKENEIRSATLPELFHKRRLDEIEQSIAEVS</sequence>
<reference evidence="1" key="1">
    <citation type="submission" date="2022-02" db="EMBL/GenBank/DDBJ databases">
        <title>Characterization of Tn125 harboring carbapenem-resistant Acinetobacter bereziniae clinical isolates.</title>
        <authorList>
            <person name="Wong N.-K."/>
            <person name="Pan Q."/>
        </authorList>
    </citation>
    <scope>NUCLEOTIDE SEQUENCE</scope>
    <source>
        <strain evidence="1">GD03393</strain>
    </source>
</reference>
<evidence type="ECO:0000313" key="2">
    <source>
        <dbReference type="Proteomes" id="UP000644140"/>
    </source>
</evidence>